<sequence length="431" mass="48039">NGGNYGRSSRKCFVCHKTGCWSIKHTLDERRDAYQQFKSNRYVKDSSPSAYATFLMDFKGNEPLDTTDDNDLRQYFKASVPFEDAEDEQLGDTFHTRTTFFNNAPISGYRCKAALQTAIKTINNTAGPNGIVPTLLVFSAYPHITNNSPPSPDIIRQAAAVHKATNNLHHYHTTHKVNKALKQHNGPHTTPIKDIPLGSQLLSINNKDYTININGPRKFQSTSVKPYHTEQADSSINTIPNPLPKTNADNSGDRCEDTIVVATGLKIPVPAATSDAPETTRRLRGRPRKTPVNGPQQGVGSHATAFLSPKEQADLILAQQLRSKGIITTPGEPFEESTKREISALMDRDMFEIITYDPSIHSKRVFKSRIINEVKDKTTEKPYEKSRLVIQGYADNSKEAILVQSAIQRASQRNLLALTPSLLRDGKQMWL</sequence>
<protein>
    <submittedName>
        <fullName evidence="2">Uncharacterized protein</fullName>
    </submittedName>
</protein>
<dbReference type="eggNOG" id="KOG0017">
    <property type="taxonomic scope" value="Eukaryota"/>
</dbReference>
<name>A0A066X5E0_COLSU</name>
<dbReference type="OMA" id="RCEDTIV"/>
<proteinExistence type="predicted"/>
<feature type="non-terminal residue" evidence="2">
    <location>
        <position position="1"/>
    </location>
</feature>
<organism evidence="2 3">
    <name type="scientific">Colletotrichum sublineola</name>
    <name type="common">Sorghum anthracnose fungus</name>
    <dbReference type="NCBI Taxonomy" id="1173701"/>
    <lineage>
        <taxon>Eukaryota</taxon>
        <taxon>Fungi</taxon>
        <taxon>Dikarya</taxon>
        <taxon>Ascomycota</taxon>
        <taxon>Pezizomycotina</taxon>
        <taxon>Sordariomycetes</taxon>
        <taxon>Hypocreomycetidae</taxon>
        <taxon>Glomerellales</taxon>
        <taxon>Glomerellaceae</taxon>
        <taxon>Colletotrichum</taxon>
        <taxon>Colletotrichum graminicola species complex</taxon>
    </lineage>
</organism>
<comment type="caution">
    <text evidence="2">The sequence shown here is derived from an EMBL/GenBank/DDBJ whole genome shotgun (WGS) entry which is preliminary data.</text>
</comment>
<dbReference type="EMBL" id="JMSE01001438">
    <property type="protein sequence ID" value="KDN61195.1"/>
    <property type="molecule type" value="Genomic_DNA"/>
</dbReference>
<feature type="region of interest" description="Disordered" evidence="1">
    <location>
        <begin position="233"/>
        <end position="252"/>
    </location>
</feature>
<accession>A0A066X5E0</accession>
<evidence type="ECO:0000256" key="1">
    <source>
        <dbReference type="SAM" id="MobiDB-lite"/>
    </source>
</evidence>
<dbReference type="Proteomes" id="UP000027238">
    <property type="component" value="Unassembled WGS sequence"/>
</dbReference>
<feature type="region of interest" description="Disordered" evidence="1">
    <location>
        <begin position="271"/>
        <end position="301"/>
    </location>
</feature>
<gene>
    <name evidence="2" type="ORF">CSUB01_12550</name>
</gene>
<dbReference type="HOGENOM" id="CLU_637055_0_0_1"/>
<reference evidence="3" key="1">
    <citation type="journal article" date="2014" name="Genome Announc.">
        <title>Draft genome sequence of Colletotrichum sublineola, a destructive pathogen of cultivated sorghum.</title>
        <authorList>
            <person name="Baroncelli R."/>
            <person name="Sanz-Martin J.M."/>
            <person name="Rech G.E."/>
            <person name="Sukno S.A."/>
            <person name="Thon M.R."/>
        </authorList>
    </citation>
    <scope>NUCLEOTIDE SEQUENCE [LARGE SCALE GENOMIC DNA]</scope>
    <source>
        <strain evidence="3">TX430BB</strain>
    </source>
</reference>
<dbReference type="OrthoDB" id="4948765at2759"/>
<evidence type="ECO:0000313" key="3">
    <source>
        <dbReference type="Proteomes" id="UP000027238"/>
    </source>
</evidence>
<keyword evidence="3" id="KW-1185">Reference proteome</keyword>
<dbReference type="STRING" id="1173701.A0A066X5E0"/>
<evidence type="ECO:0000313" key="2">
    <source>
        <dbReference type="EMBL" id="KDN61195.1"/>
    </source>
</evidence>
<dbReference type="AlphaFoldDB" id="A0A066X5E0"/>